<evidence type="ECO:0008006" key="3">
    <source>
        <dbReference type="Google" id="ProtNLM"/>
    </source>
</evidence>
<dbReference type="EMBL" id="OIVN01003552">
    <property type="protein sequence ID" value="SPD12032.1"/>
    <property type="molecule type" value="Genomic_DNA"/>
</dbReference>
<gene>
    <name evidence="2" type="ORF">FSB_LOCUS39914</name>
</gene>
<proteinExistence type="predicted"/>
<evidence type="ECO:0000256" key="1">
    <source>
        <dbReference type="SAM" id="MobiDB-lite"/>
    </source>
</evidence>
<dbReference type="AlphaFoldDB" id="A0A2N9HIK4"/>
<feature type="region of interest" description="Disordered" evidence="1">
    <location>
        <begin position="287"/>
        <end position="355"/>
    </location>
</feature>
<evidence type="ECO:0000313" key="2">
    <source>
        <dbReference type="EMBL" id="SPD12032.1"/>
    </source>
</evidence>
<organism evidence="2">
    <name type="scientific">Fagus sylvatica</name>
    <name type="common">Beechnut</name>
    <dbReference type="NCBI Taxonomy" id="28930"/>
    <lineage>
        <taxon>Eukaryota</taxon>
        <taxon>Viridiplantae</taxon>
        <taxon>Streptophyta</taxon>
        <taxon>Embryophyta</taxon>
        <taxon>Tracheophyta</taxon>
        <taxon>Spermatophyta</taxon>
        <taxon>Magnoliopsida</taxon>
        <taxon>eudicotyledons</taxon>
        <taxon>Gunneridae</taxon>
        <taxon>Pentapetalae</taxon>
        <taxon>rosids</taxon>
        <taxon>fabids</taxon>
        <taxon>Fagales</taxon>
        <taxon>Fagaceae</taxon>
        <taxon>Fagus</taxon>
    </lineage>
</organism>
<accession>A0A2N9HIK4</accession>
<sequence length="355" mass="39792">MLPQNYLLDGAYLLNESLAVFKKSLAFMVCYEDQDDGTDKCHLWVMREYGVVESWTKTCLPVAVLNFYGCTDNGELLIKNFDEGFISYDPESLNKNDLGNSTSSLHNEAKMKPAPPLCHERIPREATNTYSYARPLREKYPSLPSWEVQVTNDSGEGETMIVPRKYPNVPWTGGSVDADFVEECYSLIGSMKNWIWSSSQSSFARQNKLSHESDKLSHENDKLSHENNLLRNRVESQASTIRTLERCIWSFGPCEAGGSSDPIPDAAGGVTPSPAGECNPMNTILQSKEDSSRLMKRLAPKHPSRRQVREGTTLATIRSKSGDLPSGEQITRDDDEEGKEDTTPLVQRQSKRGRL</sequence>
<feature type="compositionally biased region" description="Basic residues" evidence="1">
    <location>
        <begin position="294"/>
        <end position="306"/>
    </location>
</feature>
<reference evidence="2" key="1">
    <citation type="submission" date="2018-02" db="EMBL/GenBank/DDBJ databases">
        <authorList>
            <person name="Cohen D.B."/>
            <person name="Kent A.D."/>
        </authorList>
    </citation>
    <scope>NUCLEOTIDE SEQUENCE</scope>
</reference>
<name>A0A2N9HIK4_FAGSY</name>
<protein>
    <recommendedName>
        <fullName evidence="3">F-box associated domain-containing protein</fullName>
    </recommendedName>
</protein>